<dbReference type="InterPro" id="IPR002850">
    <property type="entry name" value="PIN_toxin-like"/>
</dbReference>
<protein>
    <recommendedName>
        <fullName evidence="1">PIN domain-containing protein</fullName>
    </recommendedName>
</protein>
<accession>I4FV65</accession>
<dbReference type="InterPro" id="IPR029060">
    <property type="entry name" value="PIN-like_dom_sf"/>
</dbReference>
<name>I4FV65_MICAE</name>
<dbReference type="Pfam" id="PF13470">
    <property type="entry name" value="PIN_3"/>
    <property type="match status" value="1"/>
</dbReference>
<reference evidence="2 3" key="1">
    <citation type="submission" date="2012-04" db="EMBL/GenBank/DDBJ databases">
        <authorList>
            <person name="Genoscope - CEA"/>
        </authorList>
    </citation>
    <scope>NUCLEOTIDE SEQUENCE [LARGE SCALE GENOMIC DNA]</scope>
    <source>
        <strain evidence="2 3">9717</strain>
    </source>
</reference>
<dbReference type="NCBIfam" id="TIGR00305">
    <property type="entry name" value="putative toxin-antitoxin system toxin component, PIN family"/>
    <property type="match status" value="1"/>
</dbReference>
<dbReference type="Proteomes" id="UP000003172">
    <property type="component" value="Unassembled WGS sequence"/>
</dbReference>
<proteinExistence type="predicted"/>
<dbReference type="EMBL" id="CAII01000603">
    <property type="protein sequence ID" value="CCH99540.1"/>
    <property type="molecule type" value="Genomic_DNA"/>
</dbReference>
<sequence length="85" mass="9791">MDNKPPIKVIIDTNLWISFLIGKQLAGLKYLLIEKTLVPIFSPQLLNEINLVTKRPKLQKHFSQRKVQELLELLSIIGLCIEALR</sequence>
<comment type="caution">
    <text evidence="2">The sequence shown here is derived from an EMBL/GenBank/DDBJ whole genome shotgun (WGS) entry which is preliminary data.</text>
</comment>
<evidence type="ECO:0000259" key="1">
    <source>
        <dbReference type="Pfam" id="PF13470"/>
    </source>
</evidence>
<dbReference type="HOGENOM" id="CLU_2508972_0_0_3"/>
<gene>
    <name evidence="2" type="ORF">MICAB_6410001</name>
</gene>
<dbReference type="SUPFAM" id="SSF88723">
    <property type="entry name" value="PIN domain-like"/>
    <property type="match status" value="1"/>
</dbReference>
<evidence type="ECO:0000313" key="3">
    <source>
        <dbReference type="Proteomes" id="UP000003172"/>
    </source>
</evidence>
<dbReference type="InterPro" id="IPR002716">
    <property type="entry name" value="PIN_dom"/>
</dbReference>
<dbReference type="RefSeq" id="WP_002762932.1">
    <property type="nucleotide sequence ID" value="NZ_HE972760.1"/>
</dbReference>
<dbReference type="AlphaFoldDB" id="I4FV65"/>
<organism evidence="2 3">
    <name type="scientific">Microcystis aeruginosa PCC 9717</name>
    <dbReference type="NCBI Taxonomy" id="1160286"/>
    <lineage>
        <taxon>Bacteria</taxon>
        <taxon>Bacillati</taxon>
        <taxon>Cyanobacteriota</taxon>
        <taxon>Cyanophyceae</taxon>
        <taxon>Oscillatoriophycideae</taxon>
        <taxon>Chroococcales</taxon>
        <taxon>Microcystaceae</taxon>
        <taxon>Microcystis</taxon>
    </lineage>
</organism>
<evidence type="ECO:0000313" key="2">
    <source>
        <dbReference type="EMBL" id="CCH99540.1"/>
    </source>
</evidence>
<feature type="domain" description="PIN" evidence="1">
    <location>
        <begin position="8"/>
        <end position="75"/>
    </location>
</feature>